<gene>
    <name evidence="1" type="ORF">B296_00006251</name>
</gene>
<dbReference type="Proteomes" id="UP000287651">
    <property type="component" value="Unassembled WGS sequence"/>
</dbReference>
<accession>A0A426ZB39</accession>
<dbReference type="EMBL" id="AMZH03007496">
    <property type="protein sequence ID" value="RRT61201.1"/>
    <property type="molecule type" value="Genomic_DNA"/>
</dbReference>
<proteinExistence type="predicted"/>
<name>A0A426ZB39_ENSVE</name>
<comment type="caution">
    <text evidence="1">The sequence shown here is derived from an EMBL/GenBank/DDBJ whole genome shotgun (WGS) entry which is preliminary data.</text>
</comment>
<protein>
    <submittedName>
        <fullName evidence="1">Uncharacterized protein</fullName>
    </submittedName>
</protein>
<dbReference type="AlphaFoldDB" id="A0A426ZB39"/>
<reference evidence="1 2" key="1">
    <citation type="journal article" date="2014" name="Agronomy (Basel)">
        <title>A Draft Genome Sequence for Ensete ventricosum, the Drought-Tolerant Tree Against Hunger.</title>
        <authorList>
            <person name="Harrison J."/>
            <person name="Moore K.A."/>
            <person name="Paszkiewicz K."/>
            <person name="Jones T."/>
            <person name="Grant M."/>
            <person name="Ambacheew D."/>
            <person name="Muzemil S."/>
            <person name="Studholme D.J."/>
        </authorList>
    </citation>
    <scope>NUCLEOTIDE SEQUENCE [LARGE SCALE GENOMIC DNA]</scope>
</reference>
<organism evidence="1 2">
    <name type="scientific">Ensete ventricosum</name>
    <name type="common">Abyssinian banana</name>
    <name type="synonym">Musa ensete</name>
    <dbReference type="NCBI Taxonomy" id="4639"/>
    <lineage>
        <taxon>Eukaryota</taxon>
        <taxon>Viridiplantae</taxon>
        <taxon>Streptophyta</taxon>
        <taxon>Embryophyta</taxon>
        <taxon>Tracheophyta</taxon>
        <taxon>Spermatophyta</taxon>
        <taxon>Magnoliopsida</taxon>
        <taxon>Liliopsida</taxon>
        <taxon>Zingiberales</taxon>
        <taxon>Musaceae</taxon>
        <taxon>Ensete</taxon>
    </lineage>
</organism>
<sequence>MKMRRKWSGTVSFSWRTVRSYCMYMVIGGDPIPNVSGRTEGGNLLRKENAVCARADGHWTKHSGPTRATSATDIVADAVRQKETVSCWSRCR</sequence>
<evidence type="ECO:0000313" key="1">
    <source>
        <dbReference type="EMBL" id="RRT61201.1"/>
    </source>
</evidence>
<evidence type="ECO:0000313" key="2">
    <source>
        <dbReference type="Proteomes" id="UP000287651"/>
    </source>
</evidence>